<dbReference type="AlphaFoldDB" id="A0A545STK9"/>
<sequence length="31" mass="3278">MKGKWLVKAGFTIGTPVTIKVSEGCLVLTAE</sequence>
<keyword evidence="3" id="KW-1185">Reference proteome</keyword>
<evidence type="ECO:0000313" key="3">
    <source>
        <dbReference type="Proteomes" id="UP000319732"/>
    </source>
</evidence>
<protein>
    <submittedName>
        <fullName evidence="2">Type I toxin-antitoxin system SymE family toxin</fullName>
    </submittedName>
</protein>
<proteinExistence type="predicted"/>
<name>A0A545STK9_9GAMM</name>
<dbReference type="Pfam" id="PF08845">
    <property type="entry name" value="SymE_toxin"/>
    <property type="match status" value="1"/>
</dbReference>
<evidence type="ECO:0000259" key="1">
    <source>
        <dbReference type="Pfam" id="PF08845"/>
    </source>
</evidence>
<dbReference type="RefSeq" id="WP_142929437.1">
    <property type="nucleotide sequence ID" value="NZ_ML660106.1"/>
</dbReference>
<feature type="domain" description="Toxin SymE-like" evidence="1">
    <location>
        <begin position="1"/>
        <end position="30"/>
    </location>
</feature>
<reference evidence="2 3" key="1">
    <citation type="submission" date="2019-06" db="EMBL/GenBank/DDBJ databases">
        <title>Whole genome sequence for Cellvibrionaceae sp. R142.</title>
        <authorList>
            <person name="Wang G."/>
        </authorList>
    </citation>
    <scope>NUCLEOTIDE SEQUENCE [LARGE SCALE GENOMIC DNA]</scope>
    <source>
        <strain evidence="2 3">R142</strain>
    </source>
</reference>
<organism evidence="2 3">
    <name type="scientific">Exilibacterium tricleocarpae</name>
    <dbReference type="NCBI Taxonomy" id="2591008"/>
    <lineage>
        <taxon>Bacteria</taxon>
        <taxon>Pseudomonadati</taxon>
        <taxon>Pseudomonadota</taxon>
        <taxon>Gammaproteobacteria</taxon>
        <taxon>Cellvibrionales</taxon>
        <taxon>Cellvibrionaceae</taxon>
        <taxon>Exilibacterium</taxon>
    </lineage>
</organism>
<dbReference type="EMBL" id="VHSG01000028">
    <property type="protein sequence ID" value="TQV68304.1"/>
    <property type="molecule type" value="Genomic_DNA"/>
</dbReference>
<gene>
    <name evidence="2" type="ORF">FKG94_23740</name>
</gene>
<dbReference type="GO" id="GO:0016070">
    <property type="term" value="P:RNA metabolic process"/>
    <property type="evidence" value="ECO:0007669"/>
    <property type="project" value="InterPro"/>
</dbReference>
<dbReference type="GO" id="GO:0005737">
    <property type="term" value="C:cytoplasm"/>
    <property type="evidence" value="ECO:0007669"/>
    <property type="project" value="InterPro"/>
</dbReference>
<comment type="caution">
    <text evidence="2">The sequence shown here is derived from an EMBL/GenBank/DDBJ whole genome shotgun (WGS) entry which is preliminary data.</text>
</comment>
<dbReference type="OrthoDB" id="6080577at2"/>
<dbReference type="GO" id="GO:0003723">
    <property type="term" value="F:RNA binding"/>
    <property type="evidence" value="ECO:0007669"/>
    <property type="project" value="InterPro"/>
</dbReference>
<dbReference type="InterPro" id="IPR014944">
    <property type="entry name" value="Toxin_SymE-like"/>
</dbReference>
<accession>A0A545STK9</accession>
<evidence type="ECO:0000313" key="2">
    <source>
        <dbReference type="EMBL" id="TQV68304.1"/>
    </source>
</evidence>
<dbReference type="Proteomes" id="UP000319732">
    <property type="component" value="Unassembled WGS sequence"/>
</dbReference>
<dbReference type="GO" id="GO:0016788">
    <property type="term" value="F:hydrolase activity, acting on ester bonds"/>
    <property type="evidence" value="ECO:0007669"/>
    <property type="project" value="InterPro"/>
</dbReference>